<evidence type="ECO:0000313" key="1">
    <source>
        <dbReference type="EMBL" id="JAD29208.1"/>
    </source>
</evidence>
<protein>
    <submittedName>
        <fullName evidence="1">Uncharacterized protein</fullName>
    </submittedName>
</protein>
<dbReference type="AlphaFoldDB" id="A0A0A8YUY8"/>
<reference evidence="1" key="1">
    <citation type="submission" date="2014-09" db="EMBL/GenBank/DDBJ databases">
        <authorList>
            <person name="Magalhaes I.L.F."/>
            <person name="Oliveira U."/>
            <person name="Santos F.R."/>
            <person name="Vidigal T.H.D.A."/>
            <person name="Brescovit A.D."/>
            <person name="Santos A.J."/>
        </authorList>
    </citation>
    <scope>NUCLEOTIDE SEQUENCE</scope>
    <source>
        <tissue evidence="1">Shoot tissue taken approximately 20 cm above the soil surface</tissue>
    </source>
</reference>
<reference evidence="1" key="2">
    <citation type="journal article" date="2015" name="Data Brief">
        <title>Shoot transcriptome of the giant reed, Arundo donax.</title>
        <authorList>
            <person name="Barrero R.A."/>
            <person name="Guerrero F.D."/>
            <person name="Moolhuijzen P."/>
            <person name="Goolsby J.A."/>
            <person name="Tidwell J."/>
            <person name="Bellgard S.E."/>
            <person name="Bellgard M.I."/>
        </authorList>
    </citation>
    <scope>NUCLEOTIDE SEQUENCE</scope>
    <source>
        <tissue evidence="1">Shoot tissue taken approximately 20 cm above the soil surface</tissue>
    </source>
</reference>
<organism evidence="1">
    <name type="scientific">Arundo donax</name>
    <name type="common">Giant reed</name>
    <name type="synonym">Donax arundinaceus</name>
    <dbReference type="NCBI Taxonomy" id="35708"/>
    <lineage>
        <taxon>Eukaryota</taxon>
        <taxon>Viridiplantae</taxon>
        <taxon>Streptophyta</taxon>
        <taxon>Embryophyta</taxon>
        <taxon>Tracheophyta</taxon>
        <taxon>Spermatophyta</taxon>
        <taxon>Magnoliopsida</taxon>
        <taxon>Liliopsida</taxon>
        <taxon>Poales</taxon>
        <taxon>Poaceae</taxon>
        <taxon>PACMAD clade</taxon>
        <taxon>Arundinoideae</taxon>
        <taxon>Arundineae</taxon>
        <taxon>Arundo</taxon>
    </lineage>
</organism>
<name>A0A0A8YUY8_ARUDO</name>
<sequence length="23" mass="2795">MHASGFWFDKKFEIRGMMQYVVS</sequence>
<proteinExistence type="predicted"/>
<dbReference type="EMBL" id="GBRH01268687">
    <property type="protein sequence ID" value="JAD29208.1"/>
    <property type="molecule type" value="Transcribed_RNA"/>
</dbReference>
<accession>A0A0A8YUY8</accession>